<evidence type="ECO:0000313" key="1">
    <source>
        <dbReference type="EMBL" id="KAF9745924.1"/>
    </source>
</evidence>
<dbReference type="EMBL" id="JADCTT010000012">
    <property type="protein sequence ID" value="KAF9745924.1"/>
    <property type="molecule type" value="Genomic_DNA"/>
</dbReference>
<organism evidence="1 2">
    <name type="scientific">Bionectria ochroleuca</name>
    <name type="common">Gliocladium roseum</name>
    <dbReference type="NCBI Taxonomy" id="29856"/>
    <lineage>
        <taxon>Eukaryota</taxon>
        <taxon>Fungi</taxon>
        <taxon>Dikarya</taxon>
        <taxon>Ascomycota</taxon>
        <taxon>Pezizomycotina</taxon>
        <taxon>Sordariomycetes</taxon>
        <taxon>Hypocreomycetidae</taxon>
        <taxon>Hypocreales</taxon>
        <taxon>Bionectriaceae</taxon>
        <taxon>Clonostachys</taxon>
    </lineage>
</organism>
<reference evidence="1" key="1">
    <citation type="submission" date="2020-10" db="EMBL/GenBank/DDBJ databases">
        <title>High-Quality Genome Resource of Clonostachys rosea strain S41 by Oxford Nanopore Long-Read Sequencing.</title>
        <authorList>
            <person name="Wang H."/>
        </authorList>
    </citation>
    <scope>NUCLEOTIDE SEQUENCE</scope>
    <source>
        <strain evidence="1">S41</strain>
    </source>
</reference>
<dbReference type="Proteomes" id="UP000616885">
    <property type="component" value="Unassembled WGS sequence"/>
</dbReference>
<evidence type="ECO:0000313" key="2">
    <source>
        <dbReference type="Proteomes" id="UP000616885"/>
    </source>
</evidence>
<sequence>MLNDIPIDRADKRRPKECSYAVQQVCACILPPIDRGIYHQYVEWTHPGFWMLSKMNTCLCWLVYRHWVNEHVLDQISEVWIASEAIAACYPNATYAFLNCSLNVPVGKCIIDDDGST</sequence>
<comment type="caution">
    <text evidence="1">The sequence shown here is derived from an EMBL/GenBank/DDBJ whole genome shotgun (WGS) entry which is preliminary data.</text>
</comment>
<accession>A0A8H7K3J2</accession>
<protein>
    <submittedName>
        <fullName evidence="1">Uncharacterized protein</fullName>
    </submittedName>
</protein>
<dbReference type="AlphaFoldDB" id="A0A8H7K3J2"/>
<gene>
    <name evidence="1" type="ORF">IM811_004225</name>
</gene>
<name>A0A8H7K3J2_BIOOC</name>
<proteinExistence type="predicted"/>